<dbReference type="AlphaFoldDB" id="A0A0R3QAX3"/>
<evidence type="ECO:0000256" key="4">
    <source>
        <dbReference type="ARBA" id="ARBA00012202"/>
    </source>
</evidence>
<evidence type="ECO:0000256" key="7">
    <source>
        <dbReference type="ARBA" id="ARBA00022729"/>
    </source>
</evidence>
<keyword evidence="7" id="KW-0732">Signal</keyword>
<dbReference type="GO" id="GO:0004383">
    <property type="term" value="F:guanylate cyclase activity"/>
    <property type="evidence" value="ECO:0007669"/>
    <property type="project" value="UniProtKB-EC"/>
</dbReference>
<evidence type="ECO:0000256" key="3">
    <source>
        <dbReference type="ARBA" id="ARBA00004479"/>
    </source>
</evidence>
<protein>
    <recommendedName>
        <fullName evidence="4">guanylate cyclase</fullName>
        <ecNumber evidence="4">4.6.1.2</ecNumber>
    </recommendedName>
</protein>
<dbReference type="GO" id="GO:0005886">
    <property type="term" value="C:plasma membrane"/>
    <property type="evidence" value="ECO:0007669"/>
    <property type="project" value="UniProtKB-SubCell"/>
</dbReference>
<sequence length="144" mass="16237">LDQMMEMMNEYTVNLEVMVKNRTALLEEAQQQADRLLYSILPKSIADDLKVGRQVPPQLYPCATVLFSDIRGFTRLSSISTPFQIVKFLNDLFSGFDDIISKHDAYKVETIGDAYMIVSGLPKENGYAHVENIGNIALQMRSVS</sequence>
<keyword evidence="13" id="KW-0141">cGMP biosynthesis</keyword>
<feature type="domain" description="Guanylate cyclase" evidence="14">
    <location>
        <begin position="64"/>
        <end position="144"/>
    </location>
</feature>
<evidence type="ECO:0000256" key="1">
    <source>
        <dbReference type="ARBA" id="ARBA00001436"/>
    </source>
</evidence>
<keyword evidence="12" id="KW-0456">Lyase</keyword>
<keyword evidence="8" id="KW-0547">Nucleotide-binding</keyword>
<dbReference type="InterPro" id="IPR011645">
    <property type="entry name" value="HNOB_dom_associated"/>
</dbReference>
<evidence type="ECO:0000256" key="5">
    <source>
        <dbReference type="ARBA" id="ARBA00022475"/>
    </source>
</evidence>
<dbReference type="PANTHER" id="PTHR11920:SF503">
    <property type="entry name" value="RECEPTOR-TYPE GUANYLATE CYCLASE GCY-9"/>
    <property type="match status" value="1"/>
</dbReference>
<dbReference type="CDD" id="cd07302">
    <property type="entry name" value="CHD"/>
    <property type="match status" value="1"/>
</dbReference>
<evidence type="ECO:0000256" key="2">
    <source>
        <dbReference type="ARBA" id="ARBA00004236"/>
    </source>
</evidence>
<dbReference type="Pfam" id="PF07701">
    <property type="entry name" value="HNOBA"/>
    <property type="match status" value="1"/>
</dbReference>
<keyword evidence="9" id="KW-1133">Transmembrane helix</keyword>
<evidence type="ECO:0000259" key="14">
    <source>
        <dbReference type="PROSITE" id="PS50125"/>
    </source>
</evidence>
<dbReference type="InterPro" id="IPR001054">
    <property type="entry name" value="A/G_cyclase"/>
</dbReference>
<comment type="subcellular location">
    <subcellularLocation>
        <location evidence="2">Cell membrane</location>
    </subcellularLocation>
    <subcellularLocation>
        <location evidence="3">Membrane</location>
        <topology evidence="3">Single-pass type I membrane protein</topology>
    </subcellularLocation>
</comment>
<dbReference type="STRING" id="42155.A0A0R3QAX3"/>
<dbReference type="Gene3D" id="3.30.70.1230">
    <property type="entry name" value="Nucleotide cyclase"/>
    <property type="match status" value="1"/>
</dbReference>
<accession>A0A0R3QAX3</accession>
<dbReference type="GO" id="GO:0001653">
    <property type="term" value="F:peptide receptor activity"/>
    <property type="evidence" value="ECO:0007669"/>
    <property type="project" value="TreeGrafter"/>
</dbReference>
<dbReference type="GO" id="GO:0035556">
    <property type="term" value="P:intracellular signal transduction"/>
    <property type="evidence" value="ECO:0007669"/>
    <property type="project" value="InterPro"/>
</dbReference>
<organism evidence="15">
    <name type="scientific">Brugia timori</name>
    <dbReference type="NCBI Taxonomy" id="42155"/>
    <lineage>
        <taxon>Eukaryota</taxon>
        <taxon>Metazoa</taxon>
        <taxon>Ecdysozoa</taxon>
        <taxon>Nematoda</taxon>
        <taxon>Chromadorea</taxon>
        <taxon>Rhabditida</taxon>
        <taxon>Spirurina</taxon>
        <taxon>Spiruromorpha</taxon>
        <taxon>Filarioidea</taxon>
        <taxon>Onchocercidae</taxon>
        <taxon>Brugia</taxon>
    </lineage>
</organism>
<keyword evidence="6" id="KW-0812">Transmembrane</keyword>
<dbReference type="GO" id="GO:0007168">
    <property type="term" value="P:receptor guanylyl cyclase signaling pathway"/>
    <property type="evidence" value="ECO:0007669"/>
    <property type="project" value="TreeGrafter"/>
</dbReference>
<keyword evidence="10" id="KW-0472">Membrane</keyword>
<reference evidence="15" key="1">
    <citation type="submission" date="2017-02" db="UniProtKB">
        <authorList>
            <consortium name="WormBaseParasite"/>
        </authorList>
    </citation>
    <scope>IDENTIFICATION</scope>
</reference>
<proteinExistence type="predicted"/>
<dbReference type="GO" id="GO:0004016">
    <property type="term" value="F:adenylate cyclase activity"/>
    <property type="evidence" value="ECO:0007669"/>
    <property type="project" value="TreeGrafter"/>
</dbReference>
<dbReference type="InterPro" id="IPR029787">
    <property type="entry name" value="Nucleotide_cyclase"/>
</dbReference>
<evidence type="ECO:0000256" key="9">
    <source>
        <dbReference type="ARBA" id="ARBA00022989"/>
    </source>
</evidence>
<keyword evidence="5" id="KW-1003">Cell membrane</keyword>
<evidence type="ECO:0000256" key="11">
    <source>
        <dbReference type="ARBA" id="ARBA00023180"/>
    </source>
</evidence>
<evidence type="ECO:0000256" key="8">
    <source>
        <dbReference type="ARBA" id="ARBA00022741"/>
    </source>
</evidence>
<evidence type="ECO:0000256" key="10">
    <source>
        <dbReference type="ARBA" id="ARBA00023136"/>
    </source>
</evidence>
<dbReference type="SUPFAM" id="SSF55073">
    <property type="entry name" value="Nucleotide cyclase"/>
    <property type="match status" value="1"/>
</dbReference>
<evidence type="ECO:0000313" key="15">
    <source>
        <dbReference type="WBParaSite" id="BTMF_0000349401-mRNA-1"/>
    </source>
</evidence>
<evidence type="ECO:0000256" key="12">
    <source>
        <dbReference type="ARBA" id="ARBA00023239"/>
    </source>
</evidence>
<evidence type="ECO:0000256" key="6">
    <source>
        <dbReference type="ARBA" id="ARBA00022692"/>
    </source>
</evidence>
<dbReference type="InterPro" id="IPR050401">
    <property type="entry name" value="Cyclic_nucleotide_synthase"/>
</dbReference>
<dbReference type="GO" id="GO:0000166">
    <property type="term" value="F:nucleotide binding"/>
    <property type="evidence" value="ECO:0007669"/>
    <property type="project" value="UniProtKB-KW"/>
</dbReference>
<dbReference type="EC" id="4.6.1.2" evidence="4"/>
<dbReference type="PROSITE" id="PS50125">
    <property type="entry name" value="GUANYLATE_CYCLASE_2"/>
    <property type="match status" value="1"/>
</dbReference>
<keyword evidence="11" id="KW-0325">Glycoprotein</keyword>
<dbReference type="Gene3D" id="6.10.250.780">
    <property type="match status" value="1"/>
</dbReference>
<dbReference type="PANTHER" id="PTHR11920">
    <property type="entry name" value="GUANYLYL CYCLASE"/>
    <property type="match status" value="1"/>
</dbReference>
<dbReference type="Pfam" id="PF00211">
    <property type="entry name" value="Guanylate_cyc"/>
    <property type="match status" value="1"/>
</dbReference>
<dbReference type="SMART" id="SM00044">
    <property type="entry name" value="CYCc"/>
    <property type="match status" value="1"/>
</dbReference>
<dbReference type="WBParaSite" id="BTMF_0000349401-mRNA-1">
    <property type="protein sequence ID" value="BTMF_0000349401-mRNA-1"/>
    <property type="gene ID" value="BTMF_0000349401"/>
</dbReference>
<name>A0A0R3QAX3_9BILA</name>
<comment type="catalytic activity">
    <reaction evidence="1">
        <text>GTP = 3',5'-cyclic GMP + diphosphate</text>
        <dbReference type="Rhea" id="RHEA:13665"/>
        <dbReference type="ChEBI" id="CHEBI:33019"/>
        <dbReference type="ChEBI" id="CHEBI:37565"/>
        <dbReference type="ChEBI" id="CHEBI:57746"/>
        <dbReference type="EC" id="4.6.1.2"/>
    </reaction>
</comment>
<evidence type="ECO:0000256" key="13">
    <source>
        <dbReference type="ARBA" id="ARBA00023293"/>
    </source>
</evidence>